<keyword evidence="7" id="KW-1185">Reference proteome</keyword>
<protein>
    <recommendedName>
        <fullName evidence="2">histidine kinase</fullName>
        <ecNumber evidence="2">2.7.13.3</ecNumber>
    </recommendedName>
</protein>
<feature type="region of interest" description="Disordered" evidence="4">
    <location>
        <begin position="281"/>
        <end position="319"/>
    </location>
</feature>
<keyword evidence="6" id="KW-0808">Transferase</keyword>
<dbReference type="SUPFAM" id="SSF55874">
    <property type="entry name" value="ATPase domain of HSP90 chaperone/DNA topoisomerase II/histidine kinase"/>
    <property type="match status" value="1"/>
</dbReference>
<dbReference type="PRINTS" id="PR00344">
    <property type="entry name" value="BCTRLSENSOR"/>
</dbReference>
<dbReference type="SUPFAM" id="SSF47384">
    <property type="entry name" value="Homodimeric domain of signal transducing histidine kinase"/>
    <property type="match status" value="1"/>
</dbReference>
<comment type="caution">
    <text evidence="6">The sequence shown here is derived from an EMBL/GenBank/DDBJ whole genome shotgun (WGS) entry which is preliminary data.</text>
</comment>
<evidence type="ECO:0000256" key="4">
    <source>
        <dbReference type="SAM" id="MobiDB-lite"/>
    </source>
</evidence>
<sequence>MLTSQLVVNYLFQSVFAAHLDTINETLMALFFLTVPLTLALLLARENAHTNLQLAHNLAEVKQLSAEKEAILNQQKAFLEEQVAARTAELNQSLNDLRATQQQLVQREKMASLGELTAGIAHEIQNPLNFVNNFTEVSTELVEEMQEEKTKPLTDRDDRLETELLTDLTQNLSKISFHGKRASNIVRGMLEHSRSSAGQREPTDLNALADEYLRLSYHGLRGKDKAFNVRLITDFDTALPLISVVSQDMGRVLLNLFNNAFYAVSERAKRQPTNYEPTVTVTTRTFTEPSNRPEGATSTAQSTGLGSSEPESSEPGSSEHIEIRVTDNGTGIPAGVLNKIFQPFFTTKPSGQGTGLGLSLSYDIVTKGHGGTMCVESVEGEGSTFVVVLKR</sequence>
<feature type="compositionally biased region" description="Polar residues" evidence="4">
    <location>
        <begin position="296"/>
        <end position="305"/>
    </location>
</feature>
<comment type="catalytic activity">
    <reaction evidence="1">
        <text>ATP + protein L-histidine = ADP + protein N-phospho-L-histidine.</text>
        <dbReference type="EC" id="2.7.13.3"/>
    </reaction>
</comment>
<dbReference type="PANTHER" id="PTHR43065">
    <property type="entry name" value="SENSOR HISTIDINE KINASE"/>
    <property type="match status" value="1"/>
</dbReference>
<gene>
    <name evidence="6" type="ORF">J2I47_16255</name>
</gene>
<dbReference type="EMBL" id="JAFMYV010000008">
    <property type="protein sequence ID" value="MBO0938105.1"/>
    <property type="molecule type" value="Genomic_DNA"/>
</dbReference>
<organism evidence="6 7">
    <name type="scientific">Fibrella rubiginis</name>
    <dbReference type="NCBI Taxonomy" id="2817060"/>
    <lineage>
        <taxon>Bacteria</taxon>
        <taxon>Pseudomonadati</taxon>
        <taxon>Bacteroidota</taxon>
        <taxon>Cytophagia</taxon>
        <taxon>Cytophagales</taxon>
        <taxon>Spirosomataceae</taxon>
        <taxon>Fibrella</taxon>
    </lineage>
</organism>
<name>A0A939GIJ4_9BACT</name>
<dbReference type="CDD" id="cd00082">
    <property type="entry name" value="HisKA"/>
    <property type="match status" value="1"/>
</dbReference>
<keyword evidence="6" id="KW-0418">Kinase</keyword>
<evidence type="ECO:0000256" key="3">
    <source>
        <dbReference type="ARBA" id="ARBA00022553"/>
    </source>
</evidence>
<dbReference type="EC" id="2.7.13.3" evidence="2"/>
<proteinExistence type="predicted"/>
<evidence type="ECO:0000256" key="1">
    <source>
        <dbReference type="ARBA" id="ARBA00000085"/>
    </source>
</evidence>
<dbReference type="InterPro" id="IPR036097">
    <property type="entry name" value="HisK_dim/P_sf"/>
</dbReference>
<evidence type="ECO:0000259" key="5">
    <source>
        <dbReference type="PROSITE" id="PS50109"/>
    </source>
</evidence>
<accession>A0A939GIJ4</accession>
<evidence type="ECO:0000313" key="7">
    <source>
        <dbReference type="Proteomes" id="UP000664034"/>
    </source>
</evidence>
<evidence type="ECO:0000313" key="6">
    <source>
        <dbReference type="EMBL" id="MBO0938105.1"/>
    </source>
</evidence>
<feature type="domain" description="Histidine kinase" evidence="5">
    <location>
        <begin position="119"/>
        <end position="391"/>
    </location>
</feature>
<dbReference type="InterPro" id="IPR004358">
    <property type="entry name" value="Sig_transdc_His_kin-like_C"/>
</dbReference>
<dbReference type="InterPro" id="IPR003661">
    <property type="entry name" value="HisK_dim/P_dom"/>
</dbReference>
<dbReference type="InterPro" id="IPR003594">
    <property type="entry name" value="HATPase_dom"/>
</dbReference>
<evidence type="ECO:0000256" key="2">
    <source>
        <dbReference type="ARBA" id="ARBA00012438"/>
    </source>
</evidence>
<dbReference type="PROSITE" id="PS50109">
    <property type="entry name" value="HIS_KIN"/>
    <property type="match status" value="1"/>
</dbReference>
<dbReference type="Proteomes" id="UP000664034">
    <property type="component" value="Unassembled WGS sequence"/>
</dbReference>
<dbReference type="SMART" id="SM00388">
    <property type="entry name" value="HisKA"/>
    <property type="match status" value="1"/>
</dbReference>
<dbReference type="Gene3D" id="1.10.287.130">
    <property type="match status" value="1"/>
</dbReference>
<dbReference type="Pfam" id="PF00512">
    <property type="entry name" value="HisKA"/>
    <property type="match status" value="1"/>
</dbReference>
<dbReference type="SMART" id="SM00387">
    <property type="entry name" value="HATPase_c"/>
    <property type="match status" value="1"/>
</dbReference>
<dbReference type="Gene3D" id="3.30.565.10">
    <property type="entry name" value="Histidine kinase-like ATPase, C-terminal domain"/>
    <property type="match status" value="1"/>
</dbReference>
<reference evidence="6" key="1">
    <citation type="submission" date="2021-03" db="EMBL/GenBank/DDBJ databases">
        <title>Fibrella sp. HMF5335 genome sequencing and assembly.</title>
        <authorList>
            <person name="Kang H."/>
            <person name="Kim H."/>
            <person name="Bae S."/>
            <person name="Joh K."/>
        </authorList>
    </citation>
    <scope>NUCLEOTIDE SEQUENCE</scope>
    <source>
        <strain evidence="6">HMF5335</strain>
    </source>
</reference>
<dbReference type="InterPro" id="IPR036890">
    <property type="entry name" value="HATPase_C_sf"/>
</dbReference>
<keyword evidence="3" id="KW-0597">Phosphoprotein</keyword>
<dbReference type="PANTHER" id="PTHR43065:SF42">
    <property type="entry name" value="TWO-COMPONENT SENSOR PPRA"/>
    <property type="match status" value="1"/>
</dbReference>
<dbReference type="Pfam" id="PF02518">
    <property type="entry name" value="HATPase_c"/>
    <property type="match status" value="1"/>
</dbReference>
<dbReference type="InterPro" id="IPR005467">
    <property type="entry name" value="His_kinase_dom"/>
</dbReference>
<dbReference type="AlphaFoldDB" id="A0A939GIJ4"/>
<feature type="compositionally biased region" description="Low complexity" evidence="4">
    <location>
        <begin position="306"/>
        <end position="316"/>
    </location>
</feature>
<dbReference type="GO" id="GO:0000155">
    <property type="term" value="F:phosphorelay sensor kinase activity"/>
    <property type="evidence" value="ECO:0007669"/>
    <property type="project" value="InterPro"/>
</dbReference>